<evidence type="ECO:0000256" key="5">
    <source>
        <dbReference type="ARBA" id="ARBA00022842"/>
    </source>
</evidence>
<reference evidence="11" key="2">
    <citation type="journal article" date="2021" name="PeerJ">
        <title>Extensive microbial diversity within the chicken gut microbiome revealed by metagenomics and culture.</title>
        <authorList>
            <person name="Gilroy R."/>
            <person name="Ravi A."/>
            <person name="Getino M."/>
            <person name="Pursley I."/>
            <person name="Horton D.L."/>
            <person name="Alikhan N.F."/>
            <person name="Baker D."/>
            <person name="Gharbi K."/>
            <person name="Hall N."/>
            <person name="Watson M."/>
            <person name="Adriaenssens E.M."/>
            <person name="Foster-Nyarko E."/>
            <person name="Jarju S."/>
            <person name="Secka A."/>
            <person name="Antonio M."/>
            <person name="Oren A."/>
            <person name="Chaudhuri R.R."/>
            <person name="La Ragione R."/>
            <person name="Hildebrand F."/>
            <person name="Pallen M.J."/>
        </authorList>
    </citation>
    <scope>NUCLEOTIDE SEQUENCE</scope>
    <source>
        <strain evidence="11">6276</strain>
    </source>
</reference>
<evidence type="ECO:0000256" key="6">
    <source>
        <dbReference type="ARBA" id="ARBA00023235"/>
    </source>
</evidence>
<proteinExistence type="inferred from homology"/>
<comment type="caution">
    <text evidence="11">The sequence shown here is derived from an EMBL/GenBank/DDBJ whole genome shotgun (WGS) entry which is preliminary data.</text>
</comment>
<protein>
    <submittedName>
        <fullName evidence="11">Phosphoglucomutase/phosphomannomutase family protein</fullName>
    </submittedName>
</protein>
<comment type="cofactor">
    <cofactor evidence="1">
        <name>Mg(2+)</name>
        <dbReference type="ChEBI" id="CHEBI:18420"/>
    </cofactor>
</comment>
<gene>
    <name evidence="11" type="ORF">IAC10_11800</name>
</gene>
<dbReference type="GO" id="GO:0006166">
    <property type="term" value="P:purine ribonucleoside salvage"/>
    <property type="evidence" value="ECO:0007669"/>
    <property type="project" value="TreeGrafter"/>
</dbReference>
<evidence type="ECO:0000256" key="1">
    <source>
        <dbReference type="ARBA" id="ARBA00001946"/>
    </source>
</evidence>
<evidence type="ECO:0000256" key="4">
    <source>
        <dbReference type="ARBA" id="ARBA00022723"/>
    </source>
</evidence>
<dbReference type="GO" id="GO:0005975">
    <property type="term" value="P:carbohydrate metabolic process"/>
    <property type="evidence" value="ECO:0007669"/>
    <property type="project" value="InterPro"/>
</dbReference>
<comment type="similarity">
    <text evidence="2">Belongs to the phosphohexose mutase family.</text>
</comment>
<evidence type="ECO:0000259" key="8">
    <source>
        <dbReference type="Pfam" id="PF02878"/>
    </source>
</evidence>
<dbReference type="GO" id="GO:0008973">
    <property type="term" value="F:phosphopentomutase activity"/>
    <property type="evidence" value="ECO:0007669"/>
    <property type="project" value="TreeGrafter"/>
</dbReference>
<accession>A0A9D1F0H2</accession>
<feature type="domain" description="Alpha-D-phosphohexomutase alpha/beta/alpha" evidence="8">
    <location>
        <begin position="4"/>
        <end position="133"/>
    </location>
</feature>
<dbReference type="AlphaFoldDB" id="A0A9D1F0H2"/>
<dbReference type="Pfam" id="PF02880">
    <property type="entry name" value="PGM_PMM_III"/>
    <property type="match status" value="1"/>
</dbReference>
<dbReference type="InterPro" id="IPR016055">
    <property type="entry name" value="A-D-PHexomutase_a/b/a-I/II/III"/>
</dbReference>
<evidence type="ECO:0000259" key="9">
    <source>
        <dbReference type="Pfam" id="PF02879"/>
    </source>
</evidence>
<keyword evidence="6" id="KW-0413">Isomerase</keyword>
<dbReference type="Gene3D" id="3.30.310.50">
    <property type="entry name" value="Alpha-D-phosphohexomutase, C-terminal domain"/>
    <property type="match status" value="1"/>
</dbReference>
<dbReference type="GO" id="GO:0046872">
    <property type="term" value="F:metal ion binding"/>
    <property type="evidence" value="ECO:0007669"/>
    <property type="project" value="UniProtKB-KW"/>
</dbReference>
<dbReference type="Proteomes" id="UP000823928">
    <property type="component" value="Unassembled WGS sequence"/>
</dbReference>
<dbReference type="PANTHER" id="PTHR45745">
    <property type="entry name" value="PHOSPHOMANNOMUTASE 45A"/>
    <property type="match status" value="1"/>
</dbReference>
<dbReference type="SUPFAM" id="SSF55957">
    <property type="entry name" value="Phosphoglucomutase, C-terminal domain"/>
    <property type="match status" value="1"/>
</dbReference>
<reference evidence="11" key="1">
    <citation type="submission" date="2020-10" db="EMBL/GenBank/DDBJ databases">
        <authorList>
            <person name="Gilroy R."/>
        </authorList>
    </citation>
    <scope>NUCLEOTIDE SEQUENCE</scope>
    <source>
        <strain evidence="11">6276</strain>
    </source>
</reference>
<dbReference type="InterPro" id="IPR005841">
    <property type="entry name" value="Alpha-D-phosphohexomutase_SF"/>
</dbReference>
<dbReference type="InterPro" id="IPR036900">
    <property type="entry name" value="A-D-PHexomutase_C_sf"/>
</dbReference>
<dbReference type="Pfam" id="PF02879">
    <property type="entry name" value="PGM_PMM_II"/>
    <property type="match status" value="1"/>
</dbReference>
<keyword evidence="4" id="KW-0479">Metal-binding</keyword>
<name>A0A9D1F0H2_9BACT</name>
<evidence type="ECO:0000313" key="11">
    <source>
        <dbReference type="EMBL" id="HIS37288.1"/>
    </source>
</evidence>
<dbReference type="Pfam" id="PF02878">
    <property type="entry name" value="PGM_PMM_I"/>
    <property type="match status" value="1"/>
</dbReference>
<feature type="domain" description="Alpha-D-phosphohexomutase C-terminal" evidence="7">
    <location>
        <begin position="417"/>
        <end position="462"/>
    </location>
</feature>
<dbReference type="EMBL" id="DVIU01000234">
    <property type="protein sequence ID" value="HIS37288.1"/>
    <property type="molecule type" value="Genomic_DNA"/>
</dbReference>
<organism evidence="11 12">
    <name type="scientific">Candidatus Scatousia excrementigallinarum</name>
    <dbReference type="NCBI Taxonomy" id="2840935"/>
    <lineage>
        <taxon>Bacteria</taxon>
        <taxon>Candidatus Scatousia</taxon>
    </lineage>
</organism>
<dbReference type="InterPro" id="IPR005845">
    <property type="entry name" value="A-D-PHexomutase_a/b/a-II"/>
</dbReference>
<keyword evidence="5" id="KW-0460">Magnesium</keyword>
<dbReference type="SUPFAM" id="SSF53738">
    <property type="entry name" value="Phosphoglucomutase, first 3 domains"/>
    <property type="match status" value="3"/>
</dbReference>
<evidence type="ECO:0000259" key="7">
    <source>
        <dbReference type="Pfam" id="PF00408"/>
    </source>
</evidence>
<dbReference type="InterPro" id="IPR005844">
    <property type="entry name" value="A-D-PHexomutase_a/b/a-I"/>
</dbReference>
<evidence type="ECO:0000256" key="2">
    <source>
        <dbReference type="ARBA" id="ARBA00010231"/>
    </source>
</evidence>
<feature type="domain" description="Alpha-D-phosphohexomutase alpha/beta/alpha" evidence="10">
    <location>
        <begin position="263"/>
        <end position="371"/>
    </location>
</feature>
<keyword evidence="3" id="KW-0597">Phosphoprotein</keyword>
<dbReference type="Gene3D" id="3.40.120.10">
    <property type="entry name" value="Alpha-D-Glucose-1,6-Bisphosphate, subunit A, domain 3"/>
    <property type="match status" value="3"/>
</dbReference>
<dbReference type="PANTHER" id="PTHR45745:SF1">
    <property type="entry name" value="PHOSPHOGLUCOMUTASE 2B-RELATED"/>
    <property type="match status" value="1"/>
</dbReference>
<dbReference type="Pfam" id="PF00408">
    <property type="entry name" value="PGM_PMM_IV"/>
    <property type="match status" value="1"/>
</dbReference>
<dbReference type="InterPro" id="IPR005846">
    <property type="entry name" value="A-D-PHexomutase_a/b/a-III"/>
</dbReference>
<dbReference type="InterPro" id="IPR005843">
    <property type="entry name" value="A-D-PHexomutase_C"/>
</dbReference>
<evidence type="ECO:0000256" key="3">
    <source>
        <dbReference type="ARBA" id="ARBA00022553"/>
    </source>
</evidence>
<dbReference type="PRINTS" id="PR00509">
    <property type="entry name" value="PGMPMM"/>
</dbReference>
<evidence type="ECO:0000313" key="12">
    <source>
        <dbReference type="Proteomes" id="UP000823928"/>
    </source>
</evidence>
<feature type="domain" description="Alpha-D-phosphohexomutase alpha/beta/alpha" evidence="9">
    <location>
        <begin position="155"/>
        <end position="258"/>
    </location>
</feature>
<evidence type="ECO:0000259" key="10">
    <source>
        <dbReference type="Pfam" id="PF02880"/>
    </source>
</evidence>
<sequence length="465" mass="51980">MSNIKFGTDGWRAVVGKDFNAENVELVTNAIGKYVFETFGASKKILIGYDPRNMADTFSMQCAELLAGMGFEVLYSKKIIPTPVLAFNAKELNACALMFTASHNPPEYLGIKFIPDYAGPATGDITDKIVSFIGTSVEKFADGKILKTDFRKCYYQHLEKLINFAKIREFVLNGKENVIFDGLYSASIEYFSELLTDYVKIPFKSLHMHHDVNFGGGMPEPKPKYMTELIDLIKKSDCAVGVANDGDGDRFGVINENGDYVSPNEIIAILLMHLKENKNYNGCLVKTVGASLMLDKIAEKNGVSVIETPVGFKHVGEAMRKYNPIIAGEESGGLSIQGHIPEKDGLLANLLVLEAMAYYNSTLCNLQKKLYSLVGEHFYNDRVDLKLDNQDEVKPVLEKIKLFTSVGKWQIKRTDTKDGVKLYLDDDSSWILVRPSGTEPLLRIYFESNSHKKIDELKQLIVNNL</sequence>